<evidence type="ECO:0000256" key="1">
    <source>
        <dbReference type="ARBA" id="ARBA00001623"/>
    </source>
</evidence>
<dbReference type="InterPro" id="IPR032282">
    <property type="entry name" value="HAGH_C"/>
</dbReference>
<dbReference type="EnsemblMetazoa" id="tetur04g03880.1">
    <property type="protein sequence ID" value="tetur04g03880.1"/>
    <property type="gene ID" value="tetur04g03880"/>
</dbReference>
<dbReference type="Pfam" id="PF16123">
    <property type="entry name" value="HAGH_C"/>
    <property type="match status" value="1"/>
</dbReference>
<organism evidence="11 12">
    <name type="scientific">Tetranychus urticae</name>
    <name type="common">Two-spotted spider mite</name>
    <dbReference type="NCBI Taxonomy" id="32264"/>
    <lineage>
        <taxon>Eukaryota</taxon>
        <taxon>Metazoa</taxon>
        <taxon>Ecdysozoa</taxon>
        <taxon>Arthropoda</taxon>
        <taxon>Chelicerata</taxon>
        <taxon>Arachnida</taxon>
        <taxon>Acari</taxon>
        <taxon>Acariformes</taxon>
        <taxon>Trombidiformes</taxon>
        <taxon>Prostigmata</taxon>
        <taxon>Eleutherengona</taxon>
        <taxon>Raphignathae</taxon>
        <taxon>Tetranychoidea</taxon>
        <taxon>Tetranychidae</taxon>
        <taxon>Tetranychus</taxon>
    </lineage>
</organism>
<evidence type="ECO:0000259" key="10">
    <source>
        <dbReference type="SMART" id="SM00849"/>
    </source>
</evidence>
<comment type="cofactor">
    <cofactor evidence="2">
        <name>Zn(2+)</name>
        <dbReference type="ChEBI" id="CHEBI:29105"/>
    </cofactor>
</comment>
<dbReference type="PANTHER" id="PTHR11935">
    <property type="entry name" value="BETA LACTAMASE DOMAIN"/>
    <property type="match status" value="1"/>
</dbReference>
<dbReference type="InterPro" id="IPR017782">
    <property type="entry name" value="Hydroxyacylglutathione_Hdrlase"/>
</dbReference>
<keyword evidence="6" id="KW-0479">Metal-binding</keyword>
<keyword evidence="8" id="KW-0862">Zinc</keyword>
<dbReference type="AlphaFoldDB" id="T1K263"/>
<evidence type="ECO:0000256" key="8">
    <source>
        <dbReference type="ARBA" id="ARBA00022833"/>
    </source>
</evidence>
<evidence type="ECO:0000256" key="3">
    <source>
        <dbReference type="ARBA" id="ARBA00004963"/>
    </source>
</evidence>
<dbReference type="OrthoDB" id="515692at2759"/>
<feature type="domain" description="Metallo-beta-lactamase" evidence="10">
    <location>
        <begin position="42"/>
        <end position="207"/>
    </location>
</feature>
<dbReference type="KEGG" id="tut:107359614"/>
<comment type="catalytic activity">
    <reaction evidence="1">
        <text>an S-(2-hydroxyacyl)glutathione + H2O = a 2-hydroxy carboxylate + glutathione + H(+)</text>
        <dbReference type="Rhea" id="RHEA:21864"/>
        <dbReference type="ChEBI" id="CHEBI:15377"/>
        <dbReference type="ChEBI" id="CHEBI:15378"/>
        <dbReference type="ChEBI" id="CHEBI:57925"/>
        <dbReference type="ChEBI" id="CHEBI:58896"/>
        <dbReference type="ChEBI" id="CHEBI:71261"/>
        <dbReference type="EC" id="3.1.2.6"/>
    </reaction>
</comment>
<reference evidence="12" key="1">
    <citation type="submission" date="2011-08" db="EMBL/GenBank/DDBJ databases">
        <authorList>
            <person name="Rombauts S."/>
        </authorList>
    </citation>
    <scope>NUCLEOTIDE SEQUENCE</scope>
    <source>
        <strain evidence="12">London</strain>
    </source>
</reference>
<dbReference type="PANTHER" id="PTHR11935:SF94">
    <property type="entry name" value="TENZING NORGAY, ISOFORM C"/>
    <property type="match status" value="1"/>
</dbReference>
<dbReference type="EC" id="3.1.2.6" evidence="5"/>
<dbReference type="HOGENOM" id="CLU_030571_4_0_1"/>
<name>T1K263_TETUR</name>
<dbReference type="FunFam" id="3.60.15.10:FF:000019">
    <property type="entry name" value="Hydroxyacylglutathione hydrolase, mitochondrial"/>
    <property type="match status" value="1"/>
</dbReference>
<comment type="similarity">
    <text evidence="4">Belongs to the metallo-beta-lactamase superfamily. Glyoxalase II family.</text>
</comment>
<dbReference type="HAMAP" id="MF_01374">
    <property type="entry name" value="Glyoxalase_2"/>
    <property type="match status" value="1"/>
</dbReference>
<evidence type="ECO:0000256" key="9">
    <source>
        <dbReference type="ARBA" id="ARBA00031044"/>
    </source>
</evidence>
<dbReference type="NCBIfam" id="TIGR03413">
    <property type="entry name" value="GSH_gloB"/>
    <property type="match status" value="1"/>
</dbReference>
<reference evidence="11" key="2">
    <citation type="submission" date="2015-06" db="UniProtKB">
        <authorList>
            <consortium name="EnsemblMetazoa"/>
        </authorList>
    </citation>
    <scope>IDENTIFICATION</scope>
</reference>
<dbReference type="OMA" id="NYIWLLQ"/>
<dbReference type="GO" id="GO:0031123">
    <property type="term" value="P:RNA 3'-end processing"/>
    <property type="evidence" value="ECO:0007669"/>
    <property type="project" value="UniProtKB-ARBA"/>
</dbReference>
<evidence type="ECO:0000256" key="7">
    <source>
        <dbReference type="ARBA" id="ARBA00022801"/>
    </source>
</evidence>
<dbReference type="Pfam" id="PF00753">
    <property type="entry name" value="Lactamase_B"/>
    <property type="match status" value="1"/>
</dbReference>
<dbReference type="InterPro" id="IPR001279">
    <property type="entry name" value="Metallo-B-lactamas"/>
</dbReference>
<sequence length="291" mass="31885">MLQRLIYFTVKSIRNLTGTHSTHSLTVSGKTMDVKILSALSDNYMYLIIDKDSKKAAIVDPVEPDKVLQSVSEAGVELTTVLTTHHHWDHSGGNAELVSKAPGSKSLTVCGFDDRIGALTKKVNHGDTFSIGKLKINCLYTPCHTSGHICYHVVPPSGESDGAVFTGDTLFQAGCGKFFEGTPDQMYDALINKLGSLPDSTKVYCGHEYTVSNLVFAQSTEPSNKDIQDRLNWAKVRRSLSETTIPSTIAMEKLINPFMRVKEPSIQKYAGSTNPVEIMGILRNAKNNFKA</sequence>
<dbReference type="GO" id="GO:0046872">
    <property type="term" value="F:metal ion binding"/>
    <property type="evidence" value="ECO:0007669"/>
    <property type="project" value="UniProtKB-KW"/>
</dbReference>
<keyword evidence="7" id="KW-0378">Hydrolase</keyword>
<protein>
    <recommendedName>
        <fullName evidence="5">hydroxyacylglutathione hydrolase</fullName>
        <ecNumber evidence="5">3.1.2.6</ecNumber>
    </recommendedName>
    <alternativeName>
        <fullName evidence="9">Glyoxalase II</fullName>
    </alternativeName>
</protein>
<dbReference type="InterPro" id="IPR035680">
    <property type="entry name" value="Clx_II_MBL"/>
</dbReference>
<evidence type="ECO:0000256" key="5">
    <source>
        <dbReference type="ARBA" id="ARBA00011917"/>
    </source>
</evidence>
<dbReference type="PIRSF" id="PIRSF005457">
    <property type="entry name" value="Glx"/>
    <property type="match status" value="1"/>
</dbReference>
<dbReference type="EMBL" id="CAEY01001359">
    <property type="status" value="NOT_ANNOTATED_CDS"/>
    <property type="molecule type" value="Genomic_DNA"/>
</dbReference>
<evidence type="ECO:0000313" key="12">
    <source>
        <dbReference type="Proteomes" id="UP000015104"/>
    </source>
</evidence>
<dbReference type="GO" id="GO:0019243">
    <property type="term" value="P:methylglyoxal catabolic process to D-lactate via S-lactoyl-glutathione"/>
    <property type="evidence" value="ECO:0007669"/>
    <property type="project" value="InterPro"/>
</dbReference>
<dbReference type="eggNOG" id="KOG0813">
    <property type="taxonomic scope" value="Eukaryota"/>
</dbReference>
<comment type="pathway">
    <text evidence="3">Secondary metabolite metabolism; methylglyoxal degradation; (R)-lactate from methylglyoxal: step 2/2.</text>
</comment>
<evidence type="ECO:0000256" key="2">
    <source>
        <dbReference type="ARBA" id="ARBA00001947"/>
    </source>
</evidence>
<keyword evidence="12" id="KW-1185">Reference proteome</keyword>
<gene>
    <name evidence="11" type="primary">107359614</name>
</gene>
<accession>T1K263</accession>
<dbReference type="InterPro" id="IPR036866">
    <property type="entry name" value="RibonucZ/Hydroxyglut_hydro"/>
</dbReference>
<dbReference type="Gene3D" id="3.60.15.10">
    <property type="entry name" value="Ribonuclease Z/Hydroxyacylglutathione hydrolase-like"/>
    <property type="match status" value="1"/>
</dbReference>
<dbReference type="CDD" id="cd07723">
    <property type="entry name" value="hydroxyacylglutathione_hydrolase_MBL-fold"/>
    <property type="match status" value="1"/>
</dbReference>
<proteinExistence type="inferred from homology"/>
<evidence type="ECO:0000313" key="11">
    <source>
        <dbReference type="EnsemblMetazoa" id="tetur04g03880.1"/>
    </source>
</evidence>
<dbReference type="STRING" id="32264.T1K263"/>
<dbReference type="Proteomes" id="UP000015104">
    <property type="component" value="Unassembled WGS sequence"/>
</dbReference>
<dbReference type="SMART" id="SM00849">
    <property type="entry name" value="Lactamase_B"/>
    <property type="match status" value="1"/>
</dbReference>
<evidence type="ECO:0000256" key="4">
    <source>
        <dbReference type="ARBA" id="ARBA00006759"/>
    </source>
</evidence>
<dbReference type="SUPFAM" id="SSF56281">
    <property type="entry name" value="Metallo-hydrolase/oxidoreductase"/>
    <property type="match status" value="1"/>
</dbReference>
<evidence type="ECO:0000256" key="6">
    <source>
        <dbReference type="ARBA" id="ARBA00022723"/>
    </source>
</evidence>
<dbReference type="GO" id="GO:0004416">
    <property type="term" value="F:hydroxyacylglutathione hydrolase activity"/>
    <property type="evidence" value="ECO:0007669"/>
    <property type="project" value="UniProtKB-EC"/>
</dbReference>